<keyword evidence="1" id="KW-0732">Signal</keyword>
<dbReference type="OrthoDB" id="7858246at2"/>
<keyword evidence="3" id="KW-1185">Reference proteome</keyword>
<evidence type="ECO:0008006" key="4">
    <source>
        <dbReference type="Google" id="ProtNLM"/>
    </source>
</evidence>
<sequence length="203" mass="22221">MKTALACLFLAMTLVPAAAQVALDEADSVMDGRQKELAAFQERLNDPDPDRALAVLKLLITKGDAEQRRMALRHGLQSTDSAVRATTLRAVLDSYPTLVMKIVPVEKEVNVYYTREILGNAGVLGADNSAEVLRKLTGYDEKEECWTIYAGANARCFARIRGEVVSLFFGDSWGNYTLNGEGALAGQQTVQQHLTNVTVDLNE</sequence>
<protein>
    <recommendedName>
        <fullName evidence="4">HEAT repeat-containing protein</fullName>
    </recommendedName>
</protein>
<dbReference type="STRING" id="34004.SAMN04488021_11155"/>
<accession>A0A1I2ZXJ9</accession>
<dbReference type="EMBL" id="FOPU01000011">
    <property type="protein sequence ID" value="SFH42534.1"/>
    <property type="molecule type" value="Genomic_DNA"/>
</dbReference>
<gene>
    <name evidence="2" type="ORF">SAMN04488021_11155</name>
</gene>
<reference evidence="2 3" key="1">
    <citation type="submission" date="2016-10" db="EMBL/GenBank/DDBJ databases">
        <authorList>
            <person name="de Groot N.N."/>
        </authorList>
    </citation>
    <scope>NUCLEOTIDE SEQUENCE [LARGE SCALE GENOMIC DNA]</scope>
    <source>
        <strain evidence="2 3">DSM 8537</strain>
    </source>
</reference>
<evidence type="ECO:0000313" key="3">
    <source>
        <dbReference type="Proteomes" id="UP000183635"/>
    </source>
</evidence>
<dbReference type="RefSeq" id="WP_074967174.1">
    <property type="nucleotide sequence ID" value="NZ_CBCRYP010000022.1"/>
</dbReference>
<evidence type="ECO:0000256" key="1">
    <source>
        <dbReference type="SAM" id="SignalP"/>
    </source>
</evidence>
<evidence type="ECO:0000313" key="2">
    <source>
        <dbReference type="EMBL" id="SFH42534.1"/>
    </source>
</evidence>
<dbReference type="AlphaFoldDB" id="A0A1I2ZXJ9"/>
<name>A0A1I2ZXJ9_9RHOB</name>
<proteinExistence type="predicted"/>
<dbReference type="Proteomes" id="UP000183635">
    <property type="component" value="Unassembled WGS sequence"/>
</dbReference>
<organism evidence="2 3">
    <name type="scientific">Paracoccus aminovorans</name>
    <dbReference type="NCBI Taxonomy" id="34004"/>
    <lineage>
        <taxon>Bacteria</taxon>
        <taxon>Pseudomonadati</taxon>
        <taxon>Pseudomonadota</taxon>
        <taxon>Alphaproteobacteria</taxon>
        <taxon>Rhodobacterales</taxon>
        <taxon>Paracoccaceae</taxon>
        <taxon>Paracoccus</taxon>
    </lineage>
</organism>
<feature type="chain" id="PRO_5010384779" description="HEAT repeat-containing protein" evidence="1">
    <location>
        <begin position="20"/>
        <end position="203"/>
    </location>
</feature>
<feature type="signal peptide" evidence="1">
    <location>
        <begin position="1"/>
        <end position="19"/>
    </location>
</feature>